<feature type="transmembrane region" description="Helical" evidence="1">
    <location>
        <begin position="99"/>
        <end position="117"/>
    </location>
</feature>
<feature type="transmembrane region" description="Helical" evidence="1">
    <location>
        <begin position="12"/>
        <end position="35"/>
    </location>
</feature>
<dbReference type="Proteomes" id="UP001142325">
    <property type="component" value="Unassembled WGS sequence"/>
</dbReference>
<reference evidence="2" key="2">
    <citation type="submission" date="2023-01" db="EMBL/GenBank/DDBJ databases">
        <authorList>
            <person name="Sun Q."/>
            <person name="Evtushenko L."/>
        </authorList>
    </citation>
    <scope>NUCLEOTIDE SEQUENCE</scope>
    <source>
        <strain evidence="2">VKM Ac-1958</strain>
    </source>
</reference>
<feature type="transmembrane region" description="Helical" evidence="1">
    <location>
        <begin position="123"/>
        <end position="142"/>
    </location>
</feature>
<feature type="transmembrane region" description="Helical" evidence="1">
    <location>
        <begin position="69"/>
        <end position="87"/>
    </location>
</feature>
<accession>A0A9W6M8J5</accession>
<keyword evidence="1" id="KW-0472">Membrane</keyword>
<reference evidence="2" key="1">
    <citation type="journal article" date="2014" name="Int. J. Syst. Evol. Microbiol.">
        <title>Complete genome sequence of Corynebacterium casei LMG S-19264T (=DSM 44701T), isolated from a smear-ripened cheese.</title>
        <authorList>
            <consortium name="US DOE Joint Genome Institute (JGI-PGF)"/>
            <person name="Walter F."/>
            <person name="Albersmeier A."/>
            <person name="Kalinowski J."/>
            <person name="Ruckert C."/>
        </authorList>
    </citation>
    <scope>NUCLEOTIDE SEQUENCE</scope>
    <source>
        <strain evidence="2">VKM Ac-1958</strain>
    </source>
</reference>
<evidence type="ECO:0000313" key="2">
    <source>
        <dbReference type="EMBL" id="GLK01583.1"/>
    </source>
</evidence>
<comment type="caution">
    <text evidence="2">The sequence shown here is derived from an EMBL/GenBank/DDBJ whole genome shotgun (WGS) entry which is preliminary data.</text>
</comment>
<dbReference type="InterPro" id="IPR043128">
    <property type="entry name" value="Rev_trsase/Diguanyl_cyclase"/>
</dbReference>
<feature type="transmembrane region" description="Helical" evidence="1">
    <location>
        <begin position="194"/>
        <end position="214"/>
    </location>
</feature>
<dbReference type="AlphaFoldDB" id="A0A9W6M8J5"/>
<organism evidence="2 3">
    <name type="scientific">Microbacterium keratanolyticum</name>
    <dbReference type="NCBI Taxonomy" id="67574"/>
    <lineage>
        <taxon>Bacteria</taxon>
        <taxon>Bacillati</taxon>
        <taxon>Actinomycetota</taxon>
        <taxon>Actinomycetes</taxon>
        <taxon>Micrococcales</taxon>
        <taxon>Microbacteriaceae</taxon>
        <taxon>Microbacterium</taxon>
    </lineage>
</organism>
<keyword evidence="3" id="KW-1185">Reference proteome</keyword>
<proteinExistence type="predicted"/>
<keyword evidence="1" id="KW-1133">Transmembrane helix</keyword>
<evidence type="ECO:0008006" key="4">
    <source>
        <dbReference type="Google" id="ProtNLM"/>
    </source>
</evidence>
<name>A0A9W6M8J5_9MICO</name>
<feature type="transmembrane region" description="Helical" evidence="1">
    <location>
        <begin position="42"/>
        <end position="63"/>
    </location>
</feature>
<feature type="transmembrane region" description="Helical" evidence="1">
    <location>
        <begin position="154"/>
        <end position="174"/>
    </location>
</feature>
<evidence type="ECO:0000313" key="3">
    <source>
        <dbReference type="Proteomes" id="UP001142325"/>
    </source>
</evidence>
<dbReference type="Gene3D" id="3.30.70.270">
    <property type="match status" value="1"/>
</dbReference>
<evidence type="ECO:0000256" key="1">
    <source>
        <dbReference type="SAM" id="Phobius"/>
    </source>
</evidence>
<sequence>MNAETMSIALDVNLAVSLVSLVTLATAFVIGLALLPRPSKATVIWASAFVLGTLGTYCLVAAGQLESRALRALSSAVMMTFIPIVWLGLRAYLGKRMPWFSVVGYSLAMLVALPLLAGLPEFAIGFRLAFLGSGVFAGFLAYELTRMRAVQRDILLPLIFAACAYVLITVLAAMDAITQFAAPRADPLAVVRDINGVGSLVVSQCAALTIVLLVRTQRRRNRGGAGAVVNQLTERLARAEALKEAAWSLIDIRLDNREDLRIAAKSQGYAHILDTFHERVRAGLPASADVQRIDEARVVALIPGSEQAVRHHLRILLAKISAPDEGRDAAAISRVSASIGWASVAEEGYEYQALLAAAALGAADAQVLGGGRWGRARELAATLEG</sequence>
<keyword evidence="1" id="KW-0812">Transmembrane</keyword>
<protein>
    <recommendedName>
        <fullName evidence="4">GGDEF domain-containing protein</fullName>
    </recommendedName>
</protein>
<dbReference type="EMBL" id="BSET01000001">
    <property type="protein sequence ID" value="GLK01583.1"/>
    <property type="molecule type" value="Genomic_DNA"/>
</dbReference>
<gene>
    <name evidence="2" type="ORF">GCM10017596_12980</name>
</gene>